<gene>
    <name evidence="1" type="ORF">AUEXF2481DRAFT_421656</name>
</gene>
<dbReference type="GeneID" id="25367068"/>
<dbReference type="AlphaFoldDB" id="A0A074YEH1"/>
<reference evidence="1 2" key="1">
    <citation type="journal article" date="2014" name="BMC Genomics">
        <title>Genome sequencing of four Aureobasidium pullulans varieties: biotechnological potential, stress tolerance, and description of new species.</title>
        <authorList>
            <person name="Gostin Ar C."/>
            <person name="Ohm R.A."/>
            <person name="Kogej T."/>
            <person name="Sonjak S."/>
            <person name="Turk M."/>
            <person name="Zajc J."/>
            <person name="Zalar P."/>
            <person name="Grube M."/>
            <person name="Sun H."/>
            <person name="Han J."/>
            <person name="Sharma A."/>
            <person name="Chiniquy J."/>
            <person name="Ngan C.Y."/>
            <person name="Lipzen A."/>
            <person name="Barry K."/>
            <person name="Grigoriev I.V."/>
            <person name="Gunde-Cimerman N."/>
        </authorList>
    </citation>
    <scope>NUCLEOTIDE SEQUENCE [LARGE SCALE GENOMIC DNA]</scope>
    <source>
        <strain evidence="1 2">EXF-2481</strain>
    </source>
</reference>
<dbReference type="EMBL" id="KL584770">
    <property type="protein sequence ID" value="KEQ92512.1"/>
    <property type="molecule type" value="Genomic_DNA"/>
</dbReference>
<evidence type="ECO:0000313" key="2">
    <source>
        <dbReference type="Proteomes" id="UP000030641"/>
    </source>
</evidence>
<name>A0A074YEH1_AURSE</name>
<dbReference type="HOGENOM" id="CLU_1266654_0_0_1"/>
<evidence type="ECO:0000313" key="1">
    <source>
        <dbReference type="EMBL" id="KEQ92512.1"/>
    </source>
</evidence>
<dbReference type="Proteomes" id="UP000030641">
    <property type="component" value="Unassembled WGS sequence"/>
</dbReference>
<accession>A0A074YEH1</accession>
<sequence>MSRNALIGVARIGCSCDGEINDQRIPARHKPNMTCLENTGNSLIGVEEMGRPTGAVQVAKKLAILAHKNTLDGCRLGRRKGEGSSKQHAGKGCLNSTVPTCLLVQLISFCNLPAMTIMSVRYHTTIGMPQRTAITIELPPASVVLMEVALKRNVVSRISLFAPSQSGPLNSSFQPYTTSKLLKCSVQQLMKHSRHSPADLFALGQSLKPPHEFVNFEI</sequence>
<protein>
    <submittedName>
        <fullName evidence="1">Uncharacterized protein</fullName>
    </submittedName>
</protein>
<dbReference type="InParanoid" id="A0A074YEH1"/>
<organism evidence="1 2">
    <name type="scientific">Aureobasidium subglaciale (strain EXF-2481)</name>
    <name type="common">Aureobasidium pullulans var. subglaciale</name>
    <dbReference type="NCBI Taxonomy" id="1043005"/>
    <lineage>
        <taxon>Eukaryota</taxon>
        <taxon>Fungi</taxon>
        <taxon>Dikarya</taxon>
        <taxon>Ascomycota</taxon>
        <taxon>Pezizomycotina</taxon>
        <taxon>Dothideomycetes</taxon>
        <taxon>Dothideomycetidae</taxon>
        <taxon>Dothideales</taxon>
        <taxon>Saccotheciaceae</taxon>
        <taxon>Aureobasidium</taxon>
    </lineage>
</organism>
<keyword evidence="2" id="KW-1185">Reference proteome</keyword>
<proteinExistence type="predicted"/>
<dbReference type="RefSeq" id="XP_013341059.1">
    <property type="nucleotide sequence ID" value="XM_013485605.1"/>
</dbReference>